<dbReference type="PRINTS" id="PR00080">
    <property type="entry name" value="SDRFAMILY"/>
</dbReference>
<organism evidence="4 5">
    <name type="scientific">Aerococcus tenax</name>
    <dbReference type="NCBI Taxonomy" id="3078812"/>
    <lineage>
        <taxon>Bacteria</taxon>
        <taxon>Bacillati</taxon>
        <taxon>Bacillota</taxon>
        <taxon>Bacilli</taxon>
        <taxon>Lactobacillales</taxon>
        <taxon>Aerococcaceae</taxon>
        <taxon>Aerococcus</taxon>
    </lineage>
</organism>
<dbReference type="AlphaFoldDB" id="A0A0X8FH29"/>
<accession>A0A0X8FH29</accession>
<comment type="caution">
    <text evidence="4">The sequence shown here is derived from an EMBL/GenBank/DDBJ whole genome shotgun (WGS) entry which is preliminary data.</text>
</comment>
<dbReference type="Gene3D" id="3.40.50.720">
    <property type="entry name" value="NAD(P)-binding Rossmann-like Domain"/>
    <property type="match status" value="1"/>
</dbReference>
<evidence type="ECO:0000313" key="4">
    <source>
        <dbReference type="EMBL" id="KAA9242057.1"/>
    </source>
</evidence>
<dbReference type="GO" id="GO:0006633">
    <property type="term" value="P:fatty acid biosynthetic process"/>
    <property type="evidence" value="ECO:0007669"/>
    <property type="project" value="TreeGrafter"/>
</dbReference>
<dbReference type="NCBIfam" id="NF004817">
    <property type="entry name" value="PRK06171.1"/>
    <property type="match status" value="1"/>
</dbReference>
<gene>
    <name evidence="4" type="ORF">F6I34_02330</name>
</gene>
<dbReference type="PRINTS" id="PR00081">
    <property type="entry name" value="GDHRDH"/>
</dbReference>
<dbReference type="InterPro" id="IPR020904">
    <property type="entry name" value="Sc_DH/Rdtase_CS"/>
</dbReference>
<evidence type="ECO:0000256" key="2">
    <source>
        <dbReference type="ARBA" id="ARBA00023002"/>
    </source>
</evidence>
<dbReference type="CDD" id="cd05233">
    <property type="entry name" value="SDR_c"/>
    <property type="match status" value="1"/>
</dbReference>
<dbReference type="PANTHER" id="PTHR42760:SF133">
    <property type="entry name" value="3-OXOACYL-[ACYL-CARRIER-PROTEIN] REDUCTASE"/>
    <property type="match status" value="1"/>
</dbReference>
<dbReference type="InterPro" id="IPR002347">
    <property type="entry name" value="SDR_fam"/>
</dbReference>
<name>A0A0X8FH29_9LACT</name>
<dbReference type="PANTHER" id="PTHR42760">
    <property type="entry name" value="SHORT-CHAIN DEHYDROGENASES/REDUCTASES FAMILY MEMBER"/>
    <property type="match status" value="1"/>
</dbReference>
<dbReference type="GO" id="GO:0048038">
    <property type="term" value="F:quinone binding"/>
    <property type="evidence" value="ECO:0007669"/>
    <property type="project" value="TreeGrafter"/>
</dbReference>
<dbReference type="EMBL" id="VYVN01000003">
    <property type="protein sequence ID" value="KAA9242057.1"/>
    <property type="molecule type" value="Genomic_DNA"/>
</dbReference>
<dbReference type="KEGG" id="aun:AWM73_07895"/>
<dbReference type="FunFam" id="3.40.50.720:FF:000084">
    <property type="entry name" value="Short-chain dehydrogenase reductase"/>
    <property type="match status" value="1"/>
</dbReference>
<proteinExistence type="inferred from homology"/>
<dbReference type="RefSeq" id="WP_060778831.1">
    <property type="nucleotide sequence ID" value="NZ_QMGY01000003.1"/>
</dbReference>
<evidence type="ECO:0000256" key="1">
    <source>
        <dbReference type="ARBA" id="ARBA00006484"/>
    </source>
</evidence>
<dbReference type="SUPFAM" id="SSF51735">
    <property type="entry name" value="NAD(P)-binding Rossmann-fold domains"/>
    <property type="match status" value="1"/>
</dbReference>
<dbReference type="Proteomes" id="UP000326476">
    <property type="component" value="Unassembled WGS sequence"/>
</dbReference>
<dbReference type="OrthoDB" id="9803333at2"/>
<evidence type="ECO:0000313" key="5">
    <source>
        <dbReference type="Proteomes" id="UP000326476"/>
    </source>
</evidence>
<reference evidence="5" key="1">
    <citation type="submission" date="2019-09" db="EMBL/GenBank/DDBJ databases">
        <title>Draft genome sequence assemblies of isolates from the urinary tract.</title>
        <authorList>
            <person name="Mores C.R."/>
            <person name="Putonti C."/>
            <person name="Wolfe A.J."/>
        </authorList>
    </citation>
    <scope>NUCLEOTIDE SEQUENCE [LARGE SCALE GENOMIC DNA]</scope>
    <source>
        <strain evidence="5">UMB8614</strain>
    </source>
</reference>
<dbReference type="PROSITE" id="PS00061">
    <property type="entry name" value="ADH_SHORT"/>
    <property type="match status" value="1"/>
</dbReference>
<keyword evidence="5" id="KW-1185">Reference proteome</keyword>
<dbReference type="GO" id="GO:0008206">
    <property type="term" value="P:bile acid metabolic process"/>
    <property type="evidence" value="ECO:0007669"/>
    <property type="project" value="UniProtKB-ARBA"/>
</dbReference>
<keyword evidence="2" id="KW-0560">Oxidoreductase</keyword>
<dbReference type="Pfam" id="PF00106">
    <property type="entry name" value="adh_short"/>
    <property type="match status" value="1"/>
</dbReference>
<protein>
    <submittedName>
        <fullName evidence="4">SDR family oxidoreductase</fullName>
    </submittedName>
</protein>
<sequence>MENWLGIEGKVVIVTGASSGIGAAVVEELLNDGCKVANFDISDNHVEHDNLLFVKTDVSSRENVEASVQKVVDHFGTVDAVVNNAGINVPRLLVDPKDPNGKYELDDATFDKMVAINQKGVFLVAQAVGRILVDKGEGVIINMGSESGLEGSEGQSPYAATKAAVYSFTRSWSKELGKHNVRVVGVAPGILEETGLRTLAYEESLSYTRGITVDDLRAGYSKTTTIPLGRSGKLSEVADVVAYLVSNHSSYITGVTINVAGGKTRG</sequence>
<evidence type="ECO:0000256" key="3">
    <source>
        <dbReference type="RuleBase" id="RU000363"/>
    </source>
</evidence>
<dbReference type="GO" id="GO:0016616">
    <property type="term" value="F:oxidoreductase activity, acting on the CH-OH group of donors, NAD or NADP as acceptor"/>
    <property type="evidence" value="ECO:0007669"/>
    <property type="project" value="TreeGrafter"/>
</dbReference>
<dbReference type="InterPro" id="IPR036291">
    <property type="entry name" value="NAD(P)-bd_dom_sf"/>
</dbReference>
<dbReference type="GeneID" id="35767020"/>
<comment type="similarity">
    <text evidence="1 3">Belongs to the short-chain dehydrogenases/reductases (SDR) family.</text>
</comment>